<gene>
    <name evidence="2" type="ORF">Hena1_01430</name>
</gene>
<reference evidence="2 3" key="1">
    <citation type="submission" date="2019-11" db="EMBL/GenBank/DDBJ databases">
        <title>Characterization of a new Erwinia amylovora bacteriophage.</title>
        <authorList>
            <person name="Valentovich L.N."/>
            <person name="Akhremchuk A.E."/>
            <person name="Besarab N.V."/>
            <person name="Lagonenko A.L."/>
        </authorList>
    </citation>
    <scope>NUCLEOTIDE SEQUENCE [LARGE SCALE GENOMIC DNA]</scope>
</reference>
<evidence type="ECO:0000313" key="3">
    <source>
        <dbReference type="Proteomes" id="UP000433183"/>
    </source>
</evidence>
<dbReference type="EMBL" id="MN732867">
    <property type="protein sequence ID" value="QGZ16293.1"/>
    <property type="molecule type" value="Genomic_DNA"/>
</dbReference>
<keyword evidence="3" id="KW-1185">Reference proteome</keyword>
<name>A0A6B9J9P5_9CAUD</name>
<evidence type="ECO:0000313" key="2">
    <source>
        <dbReference type="EMBL" id="QGZ16293.1"/>
    </source>
</evidence>
<dbReference type="Pfam" id="PF26097">
    <property type="entry name" value="Phage_Inh_N"/>
    <property type="match status" value="1"/>
</dbReference>
<evidence type="ECO:0000259" key="1">
    <source>
        <dbReference type="Pfam" id="PF26097"/>
    </source>
</evidence>
<feature type="domain" description="Inh N-terminal" evidence="1">
    <location>
        <begin position="127"/>
        <end position="179"/>
    </location>
</feature>
<protein>
    <recommendedName>
        <fullName evidence="1">Inh N-terminal domain-containing protein</fullName>
    </recommendedName>
</protein>
<proteinExistence type="predicted"/>
<dbReference type="InterPro" id="IPR059054">
    <property type="entry name" value="Inh_N"/>
</dbReference>
<dbReference type="Proteomes" id="UP000433183">
    <property type="component" value="Segment"/>
</dbReference>
<organism evidence="2 3">
    <name type="scientific">Erwinia phage Hena1</name>
    <dbReference type="NCBI Taxonomy" id="2678601"/>
    <lineage>
        <taxon>Viruses</taxon>
        <taxon>Duplodnaviria</taxon>
        <taxon>Heunggongvirae</taxon>
        <taxon>Uroviricota</taxon>
        <taxon>Caudoviricetes</taxon>
        <taxon>Vequintavirinae</taxon>
        <taxon>Henunavirus</taxon>
        <taxon>Henunavirus hena1</taxon>
    </lineage>
</organism>
<sequence>MANQNYKIFPNKVELFKFFGQFNKDINVSVSARLPLNGLAIGSKMQAFRSYPEFFSALAELTGQDLDTKASTLRMGNYIVFWNKTEDDKELPGPVIFSDVPTQIKDKDGEIIAEQTIEKQPEDTNPQIEALLVEAAALNNEEDKAGSKAKLVELAAEHNIVLKGNKSFSTFLAEFEAALKA</sequence>
<accession>A0A6B9J9P5</accession>